<evidence type="ECO:0000313" key="2">
    <source>
        <dbReference type="Proteomes" id="UP001165122"/>
    </source>
</evidence>
<dbReference type="EMBL" id="BRXW01000231">
    <property type="protein sequence ID" value="GMI15474.1"/>
    <property type="molecule type" value="Genomic_DNA"/>
</dbReference>
<gene>
    <name evidence="1" type="ORF">TrLO_g6602</name>
</gene>
<comment type="caution">
    <text evidence="1">The sequence shown here is derived from an EMBL/GenBank/DDBJ whole genome shotgun (WGS) entry which is preliminary data.</text>
</comment>
<name>A0A9W7FMM9_9STRA</name>
<protein>
    <submittedName>
        <fullName evidence="1">Uncharacterized protein</fullName>
    </submittedName>
</protein>
<dbReference type="Proteomes" id="UP001165122">
    <property type="component" value="Unassembled WGS sequence"/>
</dbReference>
<accession>A0A9W7FMM9</accession>
<proteinExistence type="predicted"/>
<reference evidence="2" key="1">
    <citation type="journal article" date="2023" name="Commun. Biol.">
        <title>Genome analysis of Parmales, the sister group of diatoms, reveals the evolutionary specialization of diatoms from phago-mixotrophs to photoautotrophs.</title>
        <authorList>
            <person name="Ban H."/>
            <person name="Sato S."/>
            <person name="Yoshikawa S."/>
            <person name="Yamada K."/>
            <person name="Nakamura Y."/>
            <person name="Ichinomiya M."/>
            <person name="Sato N."/>
            <person name="Blanc-Mathieu R."/>
            <person name="Endo H."/>
            <person name="Kuwata A."/>
            <person name="Ogata H."/>
        </authorList>
    </citation>
    <scope>NUCLEOTIDE SEQUENCE [LARGE SCALE GENOMIC DNA]</scope>
    <source>
        <strain evidence="2">NIES 3700</strain>
    </source>
</reference>
<dbReference type="AlphaFoldDB" id="A0A9W7FMM9"/>
<sequence>MFDGLFCLSRMPLYGLIFKGLELRKAAALLPPKEFSEFLCQSNLLKGVAIMGTMPFFFFETVSCYISMGYTSGYCSNTSTAAMNLSFYLAGLTMLSITSKTVLKSVQKETT</sequence>
<organism evidence="1 2">
    <name type="scientific">Triparma laevis f. longispina</name>
    <dbReference type="NCBI Taxonomy" id="1714387"/>
    <lineage>
        <taxon>Eukaryota</taxon>
        <taxon>Sar</taxon>
        <taxon>Stramenopiles</taxon>
        <taxon>Ochrophyta</taxon>
        <taxon>Bolidophyceae</taxon>
        <taxon>Parmales</taxon>
        <taxon>Triparmaceae</taxon>
        <taxon>Triparma</taxon>
    </lineage>
</organism>
<keyword evidence="2" id="KW-1185">Reference proteome</keyword>
<evidence type="ECO:0000313" key="1">
    <source>
        <dbReference type="EMBL" id="GMI15474.1"/>
    </source>
</evidence>